<reference evidence="3 4" key="1">
    <citation type="submission" date="2017-03" db="EMBL/GenBank/DDBJ databases">
        <title>Genomes of endolithic fungi from Antarctica.</title>
        <authorList>
            <person name="Coleine C."/>
            <person name="Masonjones S."/>
            <person name="Stajich J.E."/>
        </authorList>
    </citation>
    <scope>NUCLEOTIDE SEQUENCE [LARGE SCALE GENOMIC DNA]</scope>
    <source>
        <strain evidence="3 4">CCFEE 5187</strain>
    </source>
</reference>
<dbReference type="AlphaFoldDB" id="A0A4U0WU80"/>
<evidence type="ECO:0000256" key="2">
    <source>
        <dbReference type="ARBA" id="ARBA00023242"/>
    </source>
</evidence>
<evidence type="ECO:0000313" key="3">
    <source>
        <dbReference type="EMBL" id="TKA66801.1"/>
    </source>
</evidence>
<keyword evidence="2" id="KW-0539">Nucleus</keyword>
<evidence type="ECO:0008006" key="5">
    <source>
        <dbReference type="Google" id="ProtNLM"/>
    </source>
</evidence>
<dbReference type="GO" id="GO:0005634">
    <property type="term" value="C:nucleus"/>
    <property type="evidence" value="ECO:0007669"/>
    <property type="project" value="UniProtKB-SubCell"/>
</dbReference>
<accession>A0A4U0WU80</accession>
<dbReference type="Proteomes" id="UP000308768">
    <property type="component" value="Unassembled WGS sequence"/>
</dbReference>
<comment type="subcellular location">
    <subcellularLocation>
        <location evidence="1">Nucleus</location>
    </subcellularLocation>
</comment>
<sequence>MSAMPPPHFIPSRGDYPMFSPYEVDIRTERQTFVNDIPMRRDSTMSTFSTYQPPPMHHGLPSFPADSWVQQEYFESSEETFAEEPVDFNFFDLPHGLRSPSCEAVINVDDCDRYLLNHFIDQVLRLIFPILEVNQHGAARSDVIVPALESNKCYLHCCLSISALHLKTTEGITGDTIDNDIVRHRYATISELCEALGRDTNHMQILEATLGMIFFQCSVGRPDDALPDIAWHQHFEAASNLVNRLELPRRLLEPNDTDTVQPPFNMTLTSWIDILGATMLGRTPAFADTYREKHLAGSVVGLAELMGCEDRVMFLISEIACLEALKLDGMDEVRLCSHISLLGEQISLTESGPDAVATAYSTTGAIRPKQLSKNMTNIFRLAARVYLCSLVPDFNRHQSSIIQLVASLTHAMGYIPAGPEGFDRSLAWPLLVAGSVSTKGSSFRTMFAERSTLLGAAAEFGSFGRVREVLKDVWHANDDTYLRGERQSVHWRDAMRQKGWDFLLI</sequence>
<organism evidence="3 4">
    <name type="scientific">Cryomyces minteri</name>
    <dbReference type="NCBI Taxonomy" id="331657"/>
    <lineage>
        <taxon>Eukaryota</taxon>
        <taxon>Fungi</taxon>
        <taxon>Dikarya</taxon>
        <taxon>Ascomycota</taxon>
        <taxon>Pezizomycotina</taxon>
        <taxon>Dothideomycetes</taxon>
        <taxon>Dothideomycetes incertae sedis</taxon>
        <taxon>Cryomyces</taxon>
    </lineage>
</organism>
<dbReference type="InterPro" id="IPR021858">
    <property type="entry name" value="Fun_TF"/>
</dbReference>
<dbReference type="Pfam" id="PF11951">
    <property type="entry name" value="Fungal_trans_2"/>
    <property type="match status" value="1"/>
</dbReference>
<evidence type="ECO:0000256" key="1">
    <source>
        <dbReference type="ARBA" id="ARBA00004123"/>
    </source>
</evidence>
<name>A0A4U0WU80_9PEZI</name>
<dbReference type="OrthoDB" id="5294180at2759"/>
<dbReference type="EMBL" id="NAJN01000980">
    <property type="protein sequence ID" value="TKA66801.1"/>
    <property type="molecule type" value="Genomic_DNA"/>
</dbReference>
<keyword evidence="4" id="KW-1185">Reference proteome</keyword>
<dbReference type="PANTHER" id="PTHR37534:SF12">
    <property type="entry name" value="ZN(2)-C6 FUNGAL-TYPE DOMAIN-CONTAINING PROTEIN"/>
    <property type="match status" value="1"/>
</dbReference>
<evidence type="ECO:0000313" key="4">
    <source>
        <dbReference type="Proteomes" id="UP000308768"/>
    </source>
</evidence>
<proteinExistence type="predicted"/>
<comment type="caution">
    <text evidence="3">The sequence shown here is derived from an EMBL/GenBank/DDBJ whole genome shotgun (WGS) entry which is preliminary data.</text>
</comment>
<gene>
    <name evidence="3" type="ORF">B0A49_07703</name>
</gene>
<protein>
    <recommendedName>
        <fullName evidence="5">Transcriptional regulatory protein pro1</fullName>
    </recommendedName>
</protein>
<dbReference type="STRING" id="331657.A0A4U0WU80"/>
<dbReference type="PANTHER" id="PTHR37534">
    <property type="entry name" value="TRANSCRIPTIONAL ACTIVATOR PROTEIN UGA3"/>
    <property type="match status" value="1"/>
</dbReference>